<reference evidence="1 2" key="1">
    <citation type="submission" date="2015-02" db="EMBL/GenBank/DDBJ databases">
        <title>Evolution of B. cereus sensu lato: Distribution, horizontal transfer and duplication of chromosomal virulence genes.</title>
        <authorList>
            <person name="Boehm M.-E."/>
            <person name="Huptas C."/>
            <person name="Krey V.M."/>
            <person name="Scherer S."/>
        </authorList>
    </citation>
    <scope>NUCLEOTIDE SEQUENCE [LARGE SCALE GENOMIC DNA]</scope>
    <source>
        <strain evidence="1 2">#17</strain>
    </source>
</reference>
<gene>
    <name evidence="1" type="ORF">TQ94_19820</name>
</gene>
<comment type="caution">
    <text evidence="1">The sequence shown here is derived from an EMBL/GenBank/DDBJ whole genome shotgun (WGS) entry which is preliminary data.</text>
</comment>
<proteinExistence type="predicted"/>
<evidence type="ECO:0000313" key="1">
    <source>
        <dbReference type="EMBL" id="KMP15006.1"/>
    </source>
</evidence>
<dbReference type="EMBL" id="JYFW01000036">
    <property type="protein sequence ID" value="KMP15006.1"/>
    <property type="molecule type" value="Genomic_DNA"/>
</dbReference>
<sequence>MKKMNKREKKISIINFLLILLLVISSLYSFSVYKKNKEINNDIHLLEEKLKKEKEISVIYDRSKEFIEKSSIADHGDMLTGQAKEMFEDAIKQKEREGAEDSRSHSILERTDIDHIFAVKTGDNTAKSYAIYKSIYNSNPYATDSMPQQVMNLTMIVDWEKVNGEYKVSDYRINVLKNSLDDYLKSLEK</sequence>
<evidence type="ECO:0000313" key="2">
    <source>
        <dbReference type="Proteomes" id="UP000036243"/>
    </source>
</evidence>
<dbReference type="Proteomes" id="UP000036243">
    <property type="component" value="Unassembled WGS sequence"/>
</dbReference>
<protein>
    <submittedName>
        <fullName evidence="1">Uncharacterized protein</fullName>
    </submittedName>
</protein>
<accession>A0A9X0KED0</accession>
<dbReference type="AlphaFoldDB" id="A0A9X0KED0"/>
<organism evidence="1 2">
    <name type="scientific">Bacillus cereus</name>
    <dbReference type="NCBI Taxonomy" id="1396"/>
    <lineage>
        <taxon>Bacteria</taxon>
        <taxon>Bacillati</taxon>
        <taxon>Bacillota</taxon>
        <taxon>Bacilli</taxon>
        <taxon>Bacillales</taxon>
        <taxon>Bacillaceae</taxon>
        <taxon>Bacillus</taxon>
        <taxon>Bacillus cereus group</taxon>
    </lineage>
</organism>
<name>A0A9X0KED0_BACCE</name>